<proteinExistence type="predicted"/>
<organism evidence="1 2">
    <name type="scientific">Aspergillus ellipticus CBS 707.79</name>
    <dbReference type="NCBI Taxonomy" id="1448320"/>
    <lineage>
        <taxon>Eukaryota</taxon>
        <taxon>Fungi</taxon>
        <taxon>Dikarya</taxon>
        <taxon>Ascomycota</taxon>
        <taxon>Pezizomycotina</taxon>
        <taxon>Eurotiomycetes</taxon>
        <taxon>Eurotiomycetidae</taxon>
        <taxon>Eurotiales</taxon>
        <taxon>Aspergillaceae</taxon>
        <taxon>Aspergillus</taxon>
        <taxon>Aspergillus subgen. Circumdati</taxon>
    </lineage>
</organism>
<name>A0A319F3P5_9EURO</name>
<evidence type="ECO:0000313" key="1">
    <source>
        <dbReference type="EMBL" id="PYH99542.1"/>
    </source>
</evidence>
<dbReference type="EMBL" id="KZ825801">
    <property type="protein sequence ID" value="PYH99542.1"/>
    <property type="molecule type" value="Genomic_DNA"/>
</dbReference>
<gene>
    <name evidence="1" type="ORF">BO71DRAFT_193079</name>
</gene>
<keyword evidence="2" id="KW-1185">Reference proteome</keyword>
<dbReference type="AlphaFoldDB" id="A0A319F3P5"/>
<protein>
    <submittedName>
        <fullName evidence="1">Uncharacterized protein</fullName>
    </submittedName>
</protein>
<dbReference type="Proteomes" id="UP000247810">
    <property type="component" value="Unassembled WGS sequence"/>
</dbReference>
<reference evidence="1 2" key="1">
    <citation type="submission" date="2018-02" db="EMBL/GenBank/DDBJ databases">
        <title>The genomes of Aspergillus section Nigri reveals drivers in fungal speciation.</title>
        <authorList>
            <consortium name="DOE Joint Genome Institute"/>
            <person name="Vesth T.C."/>
            <person name="Nybo J."/>
            <person name="Theobald S."/>
            <person name="Brandl J."/>
            <person name="Frisvad J.C."/>
            <person name="Nielsen K.F."/>
            <person name="Lyhne E.K."/>
            <person name="Kogle M.E."/>
            <person name="Kuo A."/>
            <person name="Riley R."/>
            <person name="Clum A."/>
            <person name="Nolan M."/>
            <person name="Lipzen A."/>
            <person name="Salamov A."/>
            <person name="Henrissat B."/>
            <person name="Wiebenga A."/>
            <person name="De vries R.P."/>
            <person name="Grigoriev I.V."/>
            <person name="Mortensen U.H."/>
            <person name="Andersen M.R."/>
            <person name="Baker S.E."/>
        </authorList>
    </citation>
    <scope>NUCLEOTIDE SEQUENCE [LARGE SCALE GENOMIC DNA]</scope>
    <source>
        <strain evidence="1 2">CBS 707.79</strain>
    </source>
</reference>
<dbReference type="VEuPathDB" id="FungiDB:BO71DRAFT_193079"/>
<accession>A0A319F3P5</accession>
<evidence type="ECO:0000313" key="2">
    <source>
        <dbReference type="Proteomes" id="UP000247810"/>
    </source>
</evidence>
<sequence>MYVVRSTNFSLGWHRAIPRWSGASQISILPRDQSGAPKGQWTVGIQTAMDAYEVIIVATGARS</sequence>